<feature type="chain" id="PRO_5039661664" evidence="2">
    <location>
        <begin position="21"/>
        <end position="176"/>
    </location>
</feature>
<dbReference type="Proteomes" id="UP001163152">
    <property type="component" value="Chromosome"/>
</dbReference>
<feature type="signal peptide" evidence="2">
    <location>
        <begin position="1"/>
        <end position="20"/>
    </location>
</feature>
<evidence type="ECO:0000256" key="1">
    <source>
        <dbReference type="SAM" id="MobiDB-lite"/>
    </source>
</evidence>
<dbReference type="KEGG" id="tsin:OXH18_19600"/>
<organism evidence="3 4">
    <name type="scientific">Thermocoleostomius sinensis A174</name>
    <dbReference type="NCBI Taxonomy" id="2016057"/>
    <lineage>
        <taxon>Bacteria</taxon>
        <taxon>Bacillati</taxon>
        <taxon>Cyanobacteriota</taxon>
        <taxon>Cyanophyceae</taxon>
        <taxon>Oculatellales</taxon>
        <taxon>Oculatellaceae</taxon>
        <taxon>Thermocoleostomius</taxon>
    </lineage>
</organism>
<feature type="compositionally biased region" description="Low complexity" evidence="1">
    <location>
        <begin position="92"/>
        <end position="101"/>
    </location>
</feature>
<gene>
    <name evidence="3" type="ORF">OXH18_19600</name>
</gene>
<reference evidence="3" key="1">
    <citation type="submission" date="2022-12" db="EMBL/GenBank/DDBJ databases">
        <title>Polyphasic identification of a Novel Hot-Spring Cyanobacterium Ocullathermofonsia sinensis gen nov. sp. nov. and Genomic Insights on its Adaptations to the Thermal Habitat.</title>
        <authorList>
            <person name="Daroch M."/>
            <person name="Tang J."/>
            <person name="Jiang Y."/>
        </authorList>
    </citation>
    <scope>NUCLEOTIDE SEQUENCE</scope>
    <source>
        <strain evidence="3">PKUAC-SCTA174</strain>
    </source>
</reference>
<evidence type="ECO:0000256" key="2">
    <source>
        <dbReference type="SAM" id="SignalP"/>
    </source>
</evidence>
<evidence type="ECO:0000313" key="4">
    <source>
        <dbReference type="Proteomes" id="UP001163152"/>
    </source>
</evidence>
<dbReference type="RefSeq" id="WP_268609151.1">
    <property type="nucleotide sequence ID" value="NZ_CP113797.1"/>
</dbReference>
<feature type="region of interest" description="Disordered" evidence="1">
    <location>
        <begin position="36"/>
        <end position="127"/>
    </location>
</feature>
<name>A0A9E9C3V7_9CYAN</name>
<evidence type="ECO:0000313" key="3">
    <source>
        <dbReference type="EMBL" id="WAL59356.1"/>
    </source>
</evidence>
<dbReference type="AlphaFoldDB" id="A0A9E9C3V7"/>
<keyword evidence="2" id="KW-0732">Signal</keyword>
<accession>A0A9E9C3V7</accession>
<proteinExistence type="predicted"/>
<keyword evidence="4" id="KW-1185">Reference proteome</keyword>
<protein>
    <submittedName>
        <fullName evidence="3">Uncharacterized protein</fullName>
    </submittedName>
</protein>
<feature type="compositionally biased region" description="Low complexity" evidence="1">
    <location>
        <begin position="51"/>
        <end position="68"/>
    </location>
</feature>
<dbReference type="EMBL" id="CP113797">
    <property type="protein sequence ID" value="WAL59356.1"/>
    <property type="molecule type" value="Genomic_DNA"/>
</dbReference>
<sequence length="176" mass="18416">MTFNLSILSKAFLVSAGILSASLVSIGTAPTSAIAQATGEPLPEEVDPAPEETMPAPEEVTPGISPDAAPAPAPVPTGTSVEPPPEPGSFACENNPNPVCENPKRNVSESWASENNPGPEYSEPPRLRVPLEPGSWACANNQNVASCENPIRYTVTDPETWPERFPPAGQRTFGGS</sequence>